<comment type="subunit">
    <text evidence="2 5">Homopentamer.</text>
</comment>
<name>A0A7Y9DPT9_9ACTN</name>
<evidence type="ECO:0000256" key="5">
    <source>
        <dbReference type="RuleBase" id="RU362066"/>
    </source>
</evidence>
<accession>A0A7Y9DPT9</accession>
<dbReference type="InterPro" id="IPR040026">
    <property type="entry name" value="FliD"/>
</dbReference>
<keyword evidence="3" id="KW-0175">Coiled coil</keyword>
<dbReference type="GO" id="GO:0007155">
    <property type="term" value="P:cell adhesion"/>
    <property type="evidence" value="ECO:0007669"/>
    <property type="project" value="InterPro"/>
</dbReference>
<dbReference type="Proteomes" id="UP000521922">
    <property type="component" value="Unassembled WGS sequence"/>
</dbReference>
<keyword evidence="8" id="KW-0282">Flagellum</keyword>
<keyword evidence="4 5" id="KW-0975">Bacterial flagellum</keyword>
<dbReference type="Pfam" id="PF07195">
    <property type="entry name" value="FliD_C"/>
    <property type="match status" value="1"/>
</dbReference>
<dbReference type="InterPro" id="IPR003481">
    <property type="entry name" value="FliD_N"/>
</dbReference>
<dbReference type="PANTHER" id="PTHR30288">
    <property type="entry name" value="FLAGELLAR CAP/ASSEMBLY PROTEIN FLID"/>
    <property type="match status" value="1"/>
</dbReference>
<comment type="subcellular location">
    <subcellularLocation>
        <location evidence="5">Secreted</location>
    </subcellularLocation>
    <subcellularLocation>
        <location evidence="5">Bacterial flagellum</location>
    </subcellularLocation>
</comment>
<keyword evidence="8" id="KW-0966">Cell projection</keyword>
<keyword evidence="8" id="KW-0969">Cilium</keyword>
<evidence type="ECO:0000259" key="7">
    <source>
        <dbReference type="Pfam" id="PF07195"/>
    </source>
</evidence>
<feature type="domain" description="Flagellar hook-associated protein 2 N-terminal" evidence="6">
    <location>
        <begin position="9"/>
        <end position="102"/>
    </location>
</feature>
<dbReference type="GO" id="GO:0009424">
    <property type="term" value="C:bacterial-type flagellum hook"/>
    <property type="evidence" value="ECO:0007669"/>
    <property type="project" value="UniProtKB-UniRule"/>
</dbReference>
<dbReference type="AlphaFoldDB" id="A0A7Y9DPT9"/>
<evidence type="ECO:0000256" key="4">
    <source>
        <dbReference type="ARBA" id="ARBA00023143"/>
    </source>
</evidence>
<evidence type="ECO:0000259" key="6">
    <source>
        <dbReference type="Pfam" id="PF02465"/>
    </source>
</evidence>
<evidence type="ECO:0000256" key="3">
    <source>
        <dbReference type="ARBA" id="ARBA00023054"/>
    </source>
</evidence>
<keyword evidence="5" id="KW-0964">Secreted</keyword>
<dbReference type="PANTHER" id="PTHR30288:SF0">
    <property type="entry name" value="FLAGELLAR HOOK-ASSOCIATED PROTEIN 2"/>
    <property type="match status" value="1"/>
</dbReference>
<comment type="similarity">
    <text evidence="1 5">Belongs to the FliD family.</text>
</comment>
<evidence type="ECO:0000313" key="9">
    <source>
        <dbReference type="Proteomes" id="UP000521922"/>
    </source>
</evidence>
<proteinExistence type="inferred from homology"/>
<dbReference type="GO" id="GO:0009421">
    <property type="term" value="C:bacterial-type flagellum filament cap"/>
    <property type="evidence" value="ECO:0007669"/>
    <property type="project" value="InterPro"/>
</dbReference>
<dbReference type="InterPro" id="IPR010809">
    <property type="entry name" value="FliD_C"/>
</dbReference>
<comment type="function">
    <text evidence="5">Required for morphogenesis and for the elongation of the flagellar filament by facilitating polymerization of the flagellin monomers at the tip of growing filament. Forms a capping structure, which prevents flagellin subunits (transported through the central channel of the flagellum) from leaking out without polymerization at the distal end.</text>
</comment>
<dbReference type="GO" id="GO:0071973">
    <property type="term" value="P:bacterial-type flagellum-dependent cell motility"/>
    <property type="evidence" value="ECO:0007669"/>
    <property type="project" value="TreeGrafter"/>
</dbReference>
<feature type="domain" description="Flagellar hook-associated protein 2 C-terminal" evidence="7">
    <location>
        <begin position="248"/>
        <end position="466"/>
    </location>
</feature>
<evidence type="ECO:0000256" key="2">
    <source>
        <dbReference type="ARBA" id="ARBA00011255"/>
    </source>
</evidence>
<comment type="caution">
    <text evidence="8">The sequence shown here is derived from an EMBL/GenBank/DDBJ whole genome shotgun (WGS) entry which is preliminary data.</text>
</comment>
<keyword evidence="9" id="KW-1185">Reference proteome</keyword>
<evidence type="ECO:0000313" key="8">
    <source>
        <dbReference type="EMBL" id="NYD24580.1"/>
    </source>
</evidence>
<dbReference type="Pfam" id="PF02465">
    <property type="entry name" value="FliD_N"/>
    <property type="match status" value="1"/>
</dbReference>
<evidence type="ECO:0000256" key="1">
    <source>
        <dbReference type="ARBA" id="ARBA00009764"/>
    </source>
</evidence>
<reference evidence="8 9" key="1">
    <citation type="submission" date="2020-07" db="EMBL/GenBank/DDBJ databases">
        <title>Sequencing the genomes of 1000 actinobacteria strains.</title>
        <authorList>
            <person name="Klenk H.-P."/>
        </authorList>
    </citation>
    <scope>NUCLEOTIDE SEQUENCE [LARGE SCALE GENOMIC DNA]</scope>
    <source>
        <strain evidence="8 9">DSM 7487</strain>
    </source>
</reference>
<protein>
    <recommendedName>
        <fullName evidence="5">Flagellar hook-associated protein 2</fullName>
        <shortName evidence="5">HAP2</shortName>
    </recommendedName>
    <alternativeName>
        <fullName evidence="5">Flagellar cap protein</fullName>
    </alternativeName>
</protein>
<dbReference type="RefSeq" id="WP_179755060.1">
    <property type="nucleotide sequence ID" value="NZ_BAAAGN010000026.1"/>
</dbReference>
<sequence>MPSVDGLSSGLDTTSIINSLISVDAAPQTRLKSSVSAAQQKVTAFQSINTKLTALQTAADNLKKAAGWSPSTATTSDTSVAVTAAATAPAGALSFQVKELAAGRSVISQDEAGMALTDNAANALGGYPLDVVRDGKIVGTVSPSTGSLSDVVDAINKATNLGITAVAVRVSDGKYRLQITSTTTGEKKGDFGFVPSNGSPNERKVGDPYSAPVPFSSDFTTVSSPKDAQIVLPGNVPDPNDATKTLAVKVTSATNTFSDIMPGVTLTVSAKTAADKPVSVSVASDPKAVAASMQALVDAANTALSELTTQSKAGTVGADGKLTGAGPLRGDGALRTLRTDLLNTVTSALGNGASPATLGIQSTSTGTLTFDKDKFLTAFAKDPAGVQKLLAPTSADPKSNAVGLVERLSTLAKDAVAPFKTSISSQETSIRTMQGRISDWDTRLAQKREAYAKYYANLESSLSKLKTQGSWLSGQLASLG</sequence>
<dbReference type="EMBL" id="JACCBB010000001">
    <property type="protein sequence ID" value="NYD24580.1"/>
    <property type="molecule type" value="Genomic_DNA"/>
</dbReference>
<gene>
    <name evidence="8" type="ORF">BJ968_004120</name>
</gene>
<organism evidence="8 9">
    <name type="scientific">Kineococcus aurantiacus</name>
    <dbReference type="NCBI Taxonomy" id="37633"/>
    <lineage>
        <taxon>Bacteria</taxon>
        <taxon>Bacillati</taxon>
        <taxon>Actinomycetota</taxon>
        <taxon>Actinomycetes</taxon>
        <taxon>Kineosporiales</taxon>
        <taxon>Kineosporiaceae</taxon>
        <taxon>Kineococcus</taxon>
    </lineage>
</organism>
<dbReference type="GO" id="GO:0005576">
    <property type="term" value="C:extracellular region"/>
    <property type="evidence" value="ECO:0007669"/>
    <property type="project" value="UniProtKB-SubCell"/>
</dbReference>